<evidence type="ECO:0000256" key="2">
    <source>
        <dbReference type="ARBA" id="ARBA00012438"/>
    </source>
</evidence>
<keyword evidence="6" id="KW-0902">Two-component regulatory system</keyword>
<dbReference type="CDD" id="cd00075">
    <property type="entry name" value="HATPase"/>
    <property type="match status" value="1"/>
</dbReference>
<comment type="catalytic activity">
    <reaction evidence="1">
        <text>ATP + protein L-histidine = ADP + protein N-phospho-L-histidine.</text>
        <dbReference type="EC" id="2.7.13.3"/>
    </reaction>
</comment>
<keyword evidence="7" id="KW-0472">Membrane</keyword>
<evidence type="ECO:0000259" key="8">
    <source>
        <dbReference type="PROSITE" id="PS50109"/>
    </source>
</evidence>
<dbReference type="Gene3D" id="3.30.565.10">
    <property type="entry name" value="Histidine kinase-like ATPase, C-terminal domain"/>
    <property type="match status" value="1"/>
</dbReference>
<dbReference type="InterPro" id="IPR004358">
    <property type="entry name" value="Sig_transdc_His_kin-like_C"/>
</dbReference>
<dbReference type="PANTHER" id="PTHR45453:SF1">
    <property type="entry name" value="PHOSPHATE REGULON SENSOR PROTEIN PHOR"/>
    <property type="match status" value="1"/>
</dbReference>
<dbReference type="Pfam" id="PF00512">
    <property type="entry name" value="HisKA"/>
    <property type="match status" value="1"/>
</dbReference>
<protein>
    <recommendedName>
        <fullName evidence="2">histidine kinase</fullName>
        <ecNumber evidence="2">2.7.13.3</ecNumber>
    </recommendedName>
</protein>
<dbReference type="GO" id="GO:0016036">
    <property type="term" value="P:cellular response to phosphate starvation"/>
    <property type="evidence" value="ECO:0007669"/>
    <property type="project" value="TreeGrafter"/>
</dbReference>
<dbReference type="GO" id="GO:0000155">
    <property type="term" value="F:phosphorelay sensor kinase activity"/>
    <property type="evidence" value="ECO:0007669"/>
    <property type="project" value="InterPro"/>
</dbReference>
<feature type="domain" description="Histidine kinase" evidence="8">
    <location>
        <begin position="122"/>
        <end position="330"/>
    </location>
</feature>
<dbReference type="EMBL" id="CP045921">
    <property type="protein sequence ID" value="QHN42290.1"/>
    <property type="molecule type" value="Genomic_DNA"/>
</dbReference>
<sequence length="330" mass="36688">MNGLKQTTLRLTIQYSLIFFAFVWLFSGGIYLWVNNSLGEGYVNRINNALEQQHSTTKHPVELSDSDAAVAADITLDKLRDILITVNTVALVVIPLAAYYISRRTLKPLVESQKSQQRFVANASHELRTPLAVMLADLDWAAKKPRSADEYKTTIYNTREEVKQMTTLVTSLLLLARLNDTMTIKKQAVSLSDAVLSAIKYYDHAAQARHISFKTALETDEIGGDTELIGIVLRNLVDNAVKYANERTTVEISSETAGKKARVTVRNTADEFDASKLTHLFDRFYQSDEHQGGEGFGLGLAIAQQIVEAHGGQIEARTLGEHTIEISFVL</sequence>
<keyword evidence="7" id="KW-1133">Transmembrane helix</keyword>
<evidence type="ECO:0000256" key="1">
    <source>
        <dbReference type="ARBA" id="ARBA00000085"/>
    </source>
</evidence>
<keyword evidence="5" id="KW-0418">Kinase</keyword>
<dbReference type="Proteomes" id="UP001059824">
    <property type="component" value="Chromosome"/>
</dbReference>
<dbReference type="SUPFAM" id="SSF55874">
    <property type="entry name" value="ATPase domain of HSP90 chaperone/DNA topoisomerase II/histidine kinase"/>
    <property type="match status" value="1"/>
</dbReference>
<dbReference type="InterPro" id="IPR003594">
    <property type="entry name" value="HATPase_dom"/>
</dbReference>
<evidence type="ECO:0000256" key="4">
    <source>
        <dbReference type="ARBA" id="ARBA00022679"/>
    </source>
</evidence>
<dbReference type="RefSeq" id="WP_260763524.1">
    <property type="nucleotide sequence ID" value="NZ_CP045921.1"/>
</dbReference>
<dbReference type="KEGG" id="mama:GII36_00235"/>
<evidence type="ECO:0000313" key="10">
    <source>
        <dbReference type="Proteomes" id="UP001059824"/>
    </source>
</evidence>
<keyword evidence="3" id="KW-0597">Phosphoprotein</keyword>
<dbReference type="AlphaFoldDB" id="A0A857MNM4"/>
<accession>A0A857MNM4</accession>
<name>A0A857MNM4_9BACT</name>
<proteinExistence type="predicted"/>
<dbReference type="InterPro" id="IPR005467">
    <property type="entry name" value="His_kinase_dom"/>
</dbReference>
<dbReference type="InterPro" id="IPR003661">
    <property type="entry name" value="HisK_dim/P_dom"/>
</dbReference>
<dbReference type="Pfam" id="PF02518">
    <property type="entry name" value="HATPase_c"/>
    <property type="match status" value="1"/>
</dbReference>
<keyword evidence="10" id="KW-1185">Reference proteome</keyword>
<gene>
    <name evidence="9" type="ORF">GII36_00235</name>
</gene>
<evidence type="ECO:0000256" key="6">
    <source>
        <dbReference type="ARBA" id="ARBA00023012"/>
    </source>
</evidence>
<dbReference type="PROSITE" id="PS50109">
    <property type="entry name" value="HIS_KIN"/>
    <property type="match status" value="1"/>
</dbReference>
<evidence type="ECO:0000256" key="7">
    <source>
        <dbReference type="SAM" id="Phobius"/>
    </source>
</evidence>
<reference evidence="9" key="1">
    <citation type="journal article" date="2021" name="Nat. Microbiol.">
        <title>Cocultivation of an ultrasmall environmental parasitic bacterium with lytic ability against bacteria associated with wastewater foams.</title>
        <authorList>
            <person name="Batinovic S."/>
            <person name="Rose J.J.A."/>
            <person name="Ratcliffe J."/>
            <person name="Seviour R.J."/>
            <person name="Petrovski S."/>
        </authorList>
    </citation>
    <scope>NUCLEOTIDE SEQUENCE</scope>
    <source>
        <strain evidence="9">JR1</strain>
    </source>
</reference>
<dbReference type="InterPro" id="IPR050351">
    <property type="entry name" value="BphY/WalK/GraS-like"/>
</dbReference>
<dbReference type="InterPro" id="IPR036890">
    <property type="entry name" value="HATPase_C_sf"/>
</dbReference>
<dbReference type="FunFam" id="1.10.287.130:FF:000001">
    <property type="entry name" value="Two-component sensor histidine kinase"/>
    <property type="match status" value="1"/>
</dbReference>
<dbReference type="GO" id="GO:0005886">
    <property type="term" value="C:plasma membrane"/>
    <property type="evidence" value="ECO:0007669"/>
    <property type="project" value="TreeGrafter"/>
</dbReference>
<feature type="transmembrane region" description="Helical" evidence="7">
    <location>
        <begin position="12"/>
        <end position="34"/>
    </location>
</feature>
<dbReference type="GO" id="GO:0004721">
    <property type="term" value="F:phosphoprotein phosphatase activity"/>
    <property type="evidence" value="ECO:0007669"/>
    <property type="project" value="TreeGrafter"/>
</dbReference>
<feature type="transmembrane region" description="Helical" evidence="7">
    <location>
        <begin position="82"/>
        <end position="101"/>
    </location>
</feature>
<dbReference type="CDD" id="cd00082">
    <property type="entry name" value="HisKA"/>
    <property type="match status" value="1"/>
</dbReference>
<dbReference type="InterPro" id="IPR036097">
    <property type="entry name" value="HisK_dim/P_sf"/>
</dbReference>
<dbReference type="PRINTS" id="PR00344">
    <property type="entry name" value="BCTRLSENSOR"/>
</dbReference>
<dbReference type="SMART" id="SM00388">
    <property type="entry name" value="HisKA"/>
    <property type="match status" value="1"/>
</dbReference>
<evidence type="ECO:0000256" key="5">
    <source>
        <dbReference type="ARBA" id="ARBA00022777"/>
    </source>
</evidence>
<keyword evidence="4" id="KW-0808">Transferase</keyword>
<dbReference type="EC" id="2.7.13.3" evidence="2"/>
<keyword evidence="7" id="KW-0812">Transmembrane</keyword>
<evidence type="ECO:0000313" key="9">
    <source>
        <dbReference type="EMBL" id="QHN42290.1"/>
    </source>
</evidence>
<evidence type="ECO:0000256" key="3">
    <source>
        <dbReference type="ARBA" id="ARBA00022553"/>
    </source>
</evidence>
<dbReference type="SMART" id="SM00387">
    <property type="entry name" value="HATPase_c"/>
    <property type="match status" value="1"/>
</dbReference>
<dbReference type="SUPFAM" id="SSF47384">
    <property type="entry name" value="Homodimeric domain of signal transducing histidine kinase"/>
    <property type="match status" value="1"/>
</dbReference>
<organism evidence="9 10">
    <name type="scientific">Candidatus Mycosynbacter amalyticus</name>
    <dbReference type="NCBI Taxonomy" id="2665156"/>
    <lineage>
        <taxon>Bacteria</taxon>
        <taxon>Candidatus Saccharimonadota</taxon>
        <taxon>Candidatus Saccharimonadota incertae sedis</taxon>
        <taxon>Candidatus Mycosynbacter</taxon>
    </lineage>
</organism>
<dbReference type="Gene3D" id="1.10.287.130">
    <property type="match status" value="1"/>
</dbReference>
<dbReference type="PANTHER" id="PTHR45453">
    <property type="entry name" value="PHOSPHATE REGULON SENSOR PROTEIN PHOR"/>
    <property type="match status" value="1"/>
</dbReference>